<reference evidence="3" key="1">
    <citation type="submission" date="2013-08" db="EMBL/GenBank/DDBJ databases">
        <authorList>
            <person name="Mendez C."/>
            <person name="Richter M."/>
            <person name="Ferrer M."/>
            <person name="Sanchez J."/>
        </authorList>
    </citation>
    <scope>NUCLEOTIDE SEQUENCE</scope>
</reference>
<proteinExistence type="inferred from homology"/>
<dbReference type="InterPro" id="IPR007712">
    <property type="entry name" value="RelE/ParE_toxin"/>
</dbReference>
<accession>T1BU98</accession>
<dbReference type="EMBL" id="AUZX01003607">
    <property type="protein sequence ID" value="EQD73437.1"/>
    <property type="molecule type" value="Genomic_DNA"/>
</dbReference>
<evidence type="ECO:0000256" key="2">
    <source>
        <dbReference type="ARBA" id="ARBA00022649"/>
    </source>
</evidence>
<sequence>MRVELSAFAESDLEGIADYIAQDSPARAVDFIRRLRAKLAAIGEHPLVYRLRPEIGEGARVASVGRYAILFRISDHMVRVERVVNGARDLPSVYDSAN</sequence>
<keyword evidence="2" id="KW-1277">Toxin-antitoxin system</keyword>
<gene>
    <name evidence="3" type="ORF">B1A_04952</name>
</gene>
<dbReference type="AlphaFoldDB" id="T1BU98"/>
<organism evidence="3">
    <name type="scientific">mine drainage metagenome</name>
    <dbReference type="NCBI Taxonomy" id="410659"/>
    <lineage>
        <taxon>unclassified sequences</taxon>
        <taxon>metagenomes</taxon>
        <taxon>ecological metagenomes</taxon>
    </lineage>
</organism>
<dbReference type="InterPro" id="IPR051803">
    <property type="entry name" value="TA_system_RelE-like_toxin"/>
</dbReference>
<dbReference type="Gene3D" id="3.30.2310.20">
    <property type="entry name" value="RelE-like"/>
    <property type="match status" value="1"/>
</dbReference>
<dbReference type="InterPro" id="IPR035093">
    <property type="entry name" value="RelE/ParE_toxin_dom_sf"/>
</dbReference>
<protein>
    <submittedName>
        <fullName evidence="3">Plasmid stabilization system</fullName>
    </submittedName>
</protein>
<dbReference type="Pfam" id="PF05016">
    <property type="entry name" value="ParE_toxin"/>
    <property type="match status" value="1"/>
</dbReference>
<name>T1BU98_9ZZZZ</name>
<comment type="similarity">
    <text evidence="1">Belongs to the RelE toxin family.</text>
</comment>
<evidence type="ECO:0000256" key="1">
    <source>
        <dbReference type="ARBA" id="ARBA00006226"/>
    </source>
</evidence>
<comment type="caution">
    <text evidence="3">The sequence shown here is derived from an EMBL/GenBank/DDBJ whole genome shotgun (WGS) entry which is preliminary data.</text>
</comment>
<reference evidence="3" key="2">
    <citation type="journal article" date="2014" name="ISME J.">
        <title>Microbial stratification in low pH oxic and suboxic macroscopic growths along an acid mine drainage.</title>
        <authorList>
            <person name="Mendez-Garcia C."/>
            <person name="Mesa V."/>
            <person name="Sprenger R.R."/>
            <person name="Richter M."/>
            <person name="Diez M.S."/>
            <person name="Solano J."/>
            <person name="Bargiela R."/>
            <person name="Golyshina O.V."/>
            <person name="Manteca A."/>
            <person name="Ramos J.L."/>
            <person name="Gallego J.R."/>
            <person name="Llorente I."/>
            <person name="Martins Dos Santos V.A."/>
            <person name="Jensen O.N."/>
            <person name="Pelaez A.I."/>
            <person name="Sanchez J."/>
            <person name="Ferrer M."/>
        </authorList>
    </citation>
    <scope>NUCLEOTIDE SEQUENCE</scope>
</reference>
<evidence type="ECO:0000313" key="3">
    <source>
        <dbReference type="EMBL" id="EQD73437.1"/>
    </source>
</evidence>
<dbReference type="PANTHER" id="PTHR33755">
    <property type="entry name" value="TOXIN PARE1-RELATED"/>
    <property type="match status" value="1"/>
</dbReference>